<evidence type="ECO:0000259" key="7">
    <source>
        <dbReference type="Pfam" id="PF06271"/>
    </source>
</evidence>
<feature type="compositionally biased region" description="Basic and acidic residues" evidence="5">
    <location>
        <begin position="79"/>
        <end position="91"/>
    </location>
</feature>
<dbReference type="GO" id="GO:0016020">
    <property type="term" value="C:membrane"/>
    <property type="evidence" value="ECO:0007669"/>
    <property type="project" value="UniProtKB-SubCell"/>
</dbReference>
<evidence type="ECO:0000256" key="5">
    <source>
        <dbReference type="SAM" id="MobiDB-lite"/>
    </source>
</evidence>
<feature type="transmembrane region" description="Helical" evidence="6">
    <location>
        <begin position="255"/>
        <end position="275"/>
    </location>
</feature>
<dbReference type="InterPro" id="IPR010432">
    <property type="entry name" value="RDD"/>
</dbReference>
<keyword evidence="3 6" id="KW-1133">Transmembrane helix</keyword>
<protein>
    <recommendedName>
        <fullName evidence="7">RDD domain-containing protein</fullName>
    </recommendedName>
</protein>
<proteinExistence type="predicted"/>
<evidence type="ECO:0000256" key="3">
    <source>
        <dbReference type="ARBA" id="ARBA00022989"/>
    </source>
</evidence>
<comment type="subcellular location">
    <subcellularLocation>
        <location evidence="1">Membrane</location>
        <topology evidence="1">Multi-pass membrane protein</topology>
    </subcellularLocation>
</comment>
<evidence type="ECO:0000256" key="2">
    <source>
        <dbReference type="ARBA" id="ARBA00022692"/>
    </source>
</evidence>
<feature type="transmembrane region" description="Helical" evidence="6">
    <location>
        <begin position="287"/>
        <end position="307"/>
    </location>
</feature>
<feature type="domain" description="RDD" evidence="7">
    <location>
        <begin position="255"/>
        <end position="373"/>
    </location>
</feature>
<evidence type="ECO:0000256" key="6">
    <source>
        <dbReference type="SAM" id="Phobius"/>
    </source>
</evidence>
<dbReference type="OrthoDB" id="9793824at2"/>
<dbReference type="SUPFAM" id="SSF46565">
    <property type="entry name" value="Chaperone J-domain"/>
    <property type="match status" value="1"/>
</dbReference>
<dbReference type="Pfam" id="PF06271">
    <property type="entry name" value="RDD"/>
    <property type="match status" value="1"/>
</dbReference>
<dbReference type="RefSeq" id="WP_142899681.1">
    <property type="nucleotide sequence ID" value="NZ_ML660067.1"/>
</dbReference>
<dbReference type="AlphaFoldDB" id="A0A545T071"/>
<evidence type="ECO:0000256" key="4">
    <source>
        <dbReference type="ARBA" id="ARBA00023136"/>
    </source>
</evidence>
<dbReference type="InterPro" id="IPR001623">
    <property type="entry name" value="DnaJ_domain"/>
</dbReference>
<gene>
    <name evidence="8" type="ORF">FKG95_27525</name>
</gene>
<feature type="transmembrane region" description="Helical" evidence="6">
    <location>
        <begin position="356"/>
        <end position="372"/>
    </location>
</feature>
<dbReference type="EMBL" id="VHSH01000016">
    <property type="protein sequence ID" value="TQV70612.1"/>
    <property type="molecule type" value="Genomic_DNA"/>
</dbReference>
<dbReference type="CDD" id="cd06257">
    <property type="entry name" value="DnaJ"/>
    <property type="match status" value="1"/>
</dbReference>
<dbReference type="Proteomes" id="UP000315252">
    <property type="component" value="Unassembled WGS sequence"/>
</dbReference>
<keyword evidence="2 6" id="KW-0812">Transmembrane</keyword>
<feature type="transmembrane region" description="Helical" evidence="6">
    <location>
        <begin position="328"/>
        <end position="350"/>
    </location>
</feature>
<comment type="caution">
    <text evidence="8">The sequence shown here is derived from an EMBL/GenBank/DDBJ whole genome shotgun (WGS) entry which is preliminary data.</text>
</comment>
<dbReference type="InterPro" id="IPR036869">
    <property type="entry name" value="J_dom_sf"/>
</dbReference>
<evidence type="ECO:0000313" key="9">
    <source>
        <dbReference type="Proteomes" id="UP000315252"/>
    </source>
</evidence>
<sequence>MTAPWSVLEIAPTDDKREVKRAYARKLKQTRPDEDSVAFQQLHEAYKFACYLVENDLAVQDDTKDEALSSAGPGVSEASHSEPESGDRDPQSESLQDETPAESTAPPDFQYLLDHMDALLASKNDHYFVENWKAFEQDEHLLTEDFRTSLGDAVFARVIAHWKACEEQRNEPAMLRSAVLHYLDSIFGWSNRYYDLLYGYDYSAEDLEFLNDLKDYVPQQASKKFGVKGGAALHIEEERKTGAALFDGEAESLPFVRGLAFLADVVLLALIVYPLDLLFGLSAQYDWPTVIFTLYVVLAPPCEASIWRATPGKRLLGLQALDKHRQRLSLTHAYLRAAVLWAMVGGVTYIDSLMPIDSLTILFAVGVFGVYLQKSKGRFLNDAASFSLVSFARKPGI</sequence>
<reference evidence="8 9" key="1">
    <citation type="submission" date="2019-06" db="EMBL/GenBank/DDBJ databases">
        <title>Whole genome sequence for Rhodospirillaceae sp. R148.</title>
        <authorList>
            <person name="Wang G."/>
        </authorList>
    </citation>
    <scope>NUCLEOTIDE SEQUENCE [LARGE SCALE GENOMIC DNA]</scope>
    <source>
        <strain evidence="8 9">R148</strain>
    </source>
</reference>
<name>A0A545T071_9PROT</name>
<feature type="region of interest" description="Disordered" evidence="5">
    <location>
        <begin position="66"/>
        <end position="107"/>
    </location>
</feature>
<dbReference type="Gene3D" id="1.10.287.110">
    <property type="entry name" value="DnaJ domain"/>
    <property type="match status" value="1"/>
</dbReference>
<organism evidence="8 9">
    <name type="scientific">Denitrobaculum tricleocarpae</name>
    <dbReference type="NCBI Taxonomy" id="2591009"/>
    <lineage>
        <taxon>Bacteria</taxon>
        <taxon>Pseudomonadati</taxon>
        <taxon>Pseudomonadota</taxon>
        <taxon>Alphaproteobacteria</taxon>
        <taxon>Rhodospirillales</taxon>
        <taxon>Rhodospirillaceae</taxon>
        <taxon>Denitrobaculum</taxon>
    </lineage>
</organism>
<evidence type="ECO:0000256" key="1">
    <source>
        <dbReference type="ARBA" id="ARBA00004141"/>
    </source>
</evidence>
<keyword evidence="4 6" id="KW-0472">Membrane</keyword>
<accession>A0A545T071</accession>
<evidence type="ECO:0000313" key="8">
    <source>
        <dbReference type="EMBL" id="TQV70612.1"/>
    </source>
</evidence>
<keyword evidence="9" id="KW-1185">Reference proteome</keyword>